<comment type="caution">
    <text evidence="2">The sequence shown here is derived from an EMBL/GenBank/DDBJ whole genome shotgun (WGS) entry which is preliminary data.</text>
</comment>
<evidence type="ECO:0000313" key="2">
    <source>
        <dbReference type="EMBL" id="GIX64267.1"/>
    </source>
</evidence>
<accession>A0AAV4LVL6</accession>
<reference evidence="2 3" key="1">
    <citation type="submission" date="2021-06" db="EMBL/GenBank/DDBJ databases">
        <title>Genome sequence of Babesia caballi.</title>
        <authorList>
            <person name="Yamagishi J."/>
            <person name="Kidaka T."/>
            <person name="Ochi A."/>
        </authorList>
    </citation>
    <scope>NUCLEOTIDE SEQUENCE [LARGE SCALE GENOMIC DNA]</scope>
    <source>
        <strain evidence="2">USDA-D6B2</strain>
    </source>
</reference>
<dbReference type="EMBL" id="BPLF01000003">
    <property type="protein sequence ID" value="GIX64267.1"/>
    <property type="molecule type" value="Genomic_DNA"/>
</dbReference>
<keyword evidence="1" id="KW-0472">Membrane</keyword>
<dbReference type="Proteomes" id="UP001497744">
    <property type="component" value="Unassembled WGS sequence"/>
</dbReference>
<feature type="transmembrane region" description="Helical" evidence="1">
    <location>
        <begin position="184"/>
        <end position="205"/>
    </location>
</feature>
<organism evidence="2 3">
    <name type="scientific">Babesia caballi</name>
    <dbReference type="NCBI Taxonomy" id="5871"/>
    <lineage>
        <taxon>Eukaryota</taxon>
        <taxon>Sar</taxon>
        <taxon>Alveolata</taxon>
        <taxon>Apicomplexa</taxon>
        <taxon>Aconoidasida</taxon>
        <taxon>Piroplasmida</taxon>
        <taxon>Babesiidae</taxon>
        <taxon>Babesia</taxon>
    </lineage>
</organism>
<evidence type="ECO:0000313" key="3">
    <source>
        <dbReference type="Proteomes" id="UP001497744"/>
    </source>
</evidence>
<gene>
    <name evidence="2" type="ORF">BcabD6B2_37020</name>
</gene>
<dbReference type="AlphaFoldDB" id="A0AAV4LVL6"/>
<name>A0AAV4LVL6_BABCB</name>
<proteinExistence type="predicted"/>
<dbReference type="RefSeq" id="XP_067716336.1">
    <property type="nucleotide sequence ID" value="XM_067860235.1"/>
</dbReference>
<evidence type="ECO:0000256" key="1">
    <source>
        <dbReference type="SAM" id="Phobius"/>
    </source>
</evidence>
<sequence length="361" mass="39322">MTDGKKSLTDAPENLKEAIDWVLRVSGKENGQNDNGAIKGLAGELVKLLGNDASEVARGVLRVMGENLKRVVEGLESFQNKNTIGTTALRGLMKKVSKSLQKVTDYGSAADRAYLEKLREMLQQDVTNPGEGPIGKLAQGLANFIGWNGNAVAQGGIGKQGSYASSYKNEATWPTQSGEKETCAYVFLGLLPLVFYFLSYIYYWCKSRDGWSGQKFNSQSELKTFMESDAVGFRDHLKDSKQGSDVATRIGEKCFQEIKNAYESAKKNPPTNPPQDPPYGSFIKHYERLARELSPSHSEYSLIKCFAIATPYFTPNVTYTAQSTSPATPSFLGYSGPAALAGGAYGFNLGGLNTFLNAFLA</sequence>
<protein>
    <submittedName>
        <fullName evidence="2">Variant erythrocyte surface antigen-1 family protein</fullName>
    </submittedName>
</protein>
<keyword evidence="3" id="KW-1185">Reference proteome</keyword>
<keyword evidence="1" id="KW-1133">Transmembrane helix</keyword>
<keyword evidence="1" id="KW-0812">Transmembrane</keyword>
<dbReference type="GeneID" id="94195748"/>